<accession>A0AAP0HC26</accession>
<comment type="caution">
    <text evidence="1">The sequence shown here is derived from an EMBL/GenBank/DDBJ whole genome shotgun (WGS) entry which is preliminary data.</text>
</comment>
<dbReference type="AlphaFoldDB" id="A0AAP0HC26"/>
<evidence type="ECO:0000313" key="2">
    <source>
        <dbReference type="Proteomes" id="UP001420932"/>
    </source>
</evidence>
<protein>
    <submittedName>
        <fullName evidence="1">Uncharacterized protein</fullName>
    </submittedName>
</protein>
<reference evidence="1 2" key="1">
    <citation type="submission" date="2024-01" db="EMBL/GenBank/DDBJ databases">
        <title>Genome assemblies of Stephania.</title>
        <authorList>
            <person name="Yang L."/>
        </authorList>
    </citation>
    <scope>NUCLEOTIDE SEQUENCE [LARGE SCALE GENOMIC DNA]</scope>
    <source>
        <strain evidence="1">YNDBR</strain>
        <tissue evidence="1">Leaf</tissue>
    </source>
</reference>
<proteinExistence type="predicted"/>
<name>A0AAP0HC26_9MAGN</name>
<sequence>MMIDGTVTMHVVDSCLLTLEAVGKTESWINSIIVSIASPAHLSFSRLSDGFQHEDARINSKNTSSLCIISPPNK</sequence>
<gene>
    <name evidence="1" type="ORF">Syun_030632</name>
</gene>
<dbReference type="EMBL" id="JBBNAF010000056">
    <property type="protein sequence ID" value="KAK9081269.1"/>
    <property type="molecule type" value="Genomic_DNA"/>
</dbReference>
<organism evidence="1 2">
    <name type="scientific">Stephania yunnanensis</name>
    <dbReference type="NCBI Taxonomy" id="152371"/>
    <lineage>
        <taxon>Eukaryota</taxon>
        <taxon>Viridiplantae</taxon>
        <taxon>Streptophyta</taxon>
        <taxon>Embryophyta</taxon>
        <taxon>Tracheophyta</taxon>
        <taxon>Spermatophyta</taxon>
        <taxon>Magnoliopsida</taxon>
        <taxon>Ranunculales</taxon>
        <taxon>Menispermaceae</taxon>
        <taxon>Menispermoideae</taxon>
        <taxon>Cissampelideae</taxon>
        <taxon>Stephania</taxon>
    </lineage>
</organism>
<evidence type="ECO:0000313" key="1">
    <source>
        <dbReference type="EMBL" id="KAK9081269.1"/>
    </source>
</evidence>
<keyword evidence="2" id="KW-1185">Reference proteome</keyword>
<dbReference type="Proteomes" id="UP001420932">
    <property type="component" value="Unassembled WGS sequence"/>
</dbReference>